<evidence type="ECO:0000256" key="1">
    <source>
        <dbReference type="ARBA" id="ARBA00004141"/>
    </source>
</evidence>
<dbReference type="InterPro" id="IPR050450">
    <property type="entry name" value="COX15/CtaA_HemeA_synthase"/>
</dbReference>
<feature type="transmembrane region" description="Helical" evidence="13">
    <location>
        <begin position="318"/>
        <end position="339"/>
    </location>
</feature>
<dbReference type="Pfam" id="PF02628">
    <property type="entry name" value="COX15-CtaA"/>
    <property type="match status" value="1"/>
</dbReference>
<evidence type="ECO:0000256" key="4">
    <source>
        <dbReference type="ARBA" id="ARBA00022723"/>
    </source>
</evidence>
<keyword evidence="10" id="KW-1015">Disulfide bond</keyword>
<evidence type="ECO:0000256" key="6">
    <source>
        <dbReference type="ARBA" id="ARBA00023002"/>
    </source>
</evidence>
<evidence type="ECO:0000256" key="11">
    <source>
        <dbReference type="ARBA" id="ARBA00023444"/>
    </source>
</evidence>
<evidence type="ECO:0000256" key="2">
    <source>
        <dbReference type="ARBA" id="ARBA00022475"/>
    </source>
</evidence>
<evidence type="ECO:0000256" key="7">
    <source>
        <dbReference type="ARBA" id="ARBA00023004"/>
    </source>
</evidence>
<keyword evidence="4" id="KW-0479">Metal-binding</keyword>
<organism evidence="14 15">
    <name type="scientific">Kineosporia corallincola</name>
    <dbReference type="NCBI Taxonomy" id="2835133"/>
    <lineage>
        <taxon>Bacteria</taxon>
        <taxon>Bacillati</taxon>
        <taxon>Actinomycetota</taxon>
        <taxon>Actinomycetes</taxon>
        <taxon>Kineosporiales</taxon>
        <taxon>Kineosporiaceae</taxon>
        <taxon>Kineosporia</taxon>
    </lineage>
</organism>
<feature type="transmembrane region" description="Helical" evidence="13">
    <location>
        <begin position="133"/>
        <end position="156"/>
    </location>
</feature>
<dbReference type="Proteomes" id="UP001197247">
    <property type="component" value="Unassembled WGS sequence"/>
</dbReference>
<feature type="transmembrane region" description="Helical" evidence="13">
    <location>
        <begin position="21"/>
        <end position="40"/>
    </location>
</feature>
<dbReference type="PANTHER" id="PTHR35457:SF1">
    <property type="entry name" value="HEME A SYNTHASE"/>
    <property type="match status" value="1"/>
</dbReference>
<gene>
    <name evidence="14" type="ORF">KIH74_19880</name>
</gene>
<feature type="transmembrane region" description="Helical" evidence="13">
    <location>
        <begin position="260"/>
        <end position="281"/>
    </location>
</feature>
<proteinExistence type="predicted"/>
<feature type="transmembrane region" description="Helical" evidence="13">
    <location>
        <begin position="293"/>
        <end position="312"/>
    </location>
</feature>
<dbReference type="EMBL" id="JAHBAY010000008">
    <property type="protein sequence ID" value="MBT0771210.1"/>
    <property type="molecule type" value="Genomic_DNA"/>
</dbReference>
<dbReference type="InterPro" id="IPR003780">
    <property type="entry name" value="COX15/CtaA_fam"/>
</dbReference>
<evidence type="ECO:0000313" key="15">
    <source>
        <dbReference type="Proteomes" id="UP001197247"/>
    </source>
</evidence>
<keyword evidence="7" id="KW-0408">Iron</keyword>
<evidence type="ECO:0000256" key="9">
    <source>
        <dbReference type="ARBA" id="ARBA00023136"/>
    </source>
</evidence>
<keyword evidence="5 13" id="KW-1133">Transmembrane helix</keyword>
<sequence>MRTPFGLLEPYIRLNPRAVRWATTFALLCSIGIILTGGIVRLSGSGLGCTTWPKCTEYSFIAPAQMGYHGVIEFTNRTLTGVISVAVGLVIISARFQKVPNRWLVRTAWAQFWIIVLNAVLGGITVWMDLNPYIVAVHFMAATLLLTTTTLSYDFAHSHAFEVWNRRTVSGSGRRYGRGAVISLEDGEGVPSTARATDGSVVLGQPSDDPTRPVRTRLAWILVVVGAVLVAVGTLVTGSGPHPGDSSEVPRIQLDWTGLTWFHGVLGTTVLLLAVGCTWAAHHAGDRKTFLRGLILTGLVIAQSTIGLYQSLDGLPRVSVALHMLGAAMTWVGVLRVLLATIHPDPVTAAPSPSQDAPAPAAV</sequence>
<dbReference type="RefSeq" id="WP_214157507.1">
    <property type="nucleotide sequence ID" value="NZ_JAHBAY010000008.1"/>
</dbReference>
<evidence type="ECO:0000256" key="13">
    <source>
        <dbReference type="SAM" id="Phobius"/>
    </source>
</evidence>
<evidence type="ECO:0000256" key="3">
    <source>
        <dbReference type="ARBA" id="ARBA00022692"/>
    </source>
</evidence>
<keyword evidence="9 13" id="KW-0472">Membrane</keyword>
<evidence type="ECO:0000256" key="12">
    <source>
        <dbReference type="SAM" id="MobiDB-lite"/>
    </source>
</evidence>
<feature type="region of interest" description="Disordered" evidence="12">
    <location>
        <begin position="189"/>
        <end position="211"/>
    </location>
</feature>
<dbReference type="PANTHER" id="PTHR35457">
    <property type="entry name" value="HEME A SYNTHASE"/>
    <property type="match status" value="1"/>
</dbReference>
<comment type="pathway">
    <text evidence="11">Porphyrin-containing compound metabolism.</text>
</comment>
<keyword evidence="6" id="KW-0560">Oxidoreductase</keyword>
<feature type="transmembrane region" description="Helical" evidence="13">
    <location>
        <begin position="78"/>
        <end position="96"/>
    </location>
</feature>
<evidence type="ECO:0000313" key="14">
    <source>
        <dbReference type="EMBL" id="MBT0771210.1"/>
    </source>
</evidence>
<keyword evidence="2" id="KW-1003">Cell membrane</keyword>
<evidence type="ECO:0000256" key="5">
    <source>
        <dbReference type="ARBA" id="ARBA00022989"/>
    </source>
</evidence>
<accession>A0ABS5TJD2</accession>
<comment type="caution">
    <text evidence="14">The sequence shown here is derived from an EMBL/GenBank/DDBJ whole genome shotgun (WGS) entry which is preliminary data.</text>
</comment>
<evidence type="ECO:0000256" key="10">
    <source>
        <dbReference type="ARBA" id="ARBA00023157"/>
    </source>
</evidence>
<name>A0ABS5TJD2_9ACTN</name>
<keyword evidence="3 13" id="KW-0812">Transmembrane</keyword>
<evidence type="ECO:0000256" key="8">
    <source>
        <dbReference type="ARBA" id="ARBA00023133"/>
    </source>
</evidence>
<comment type="subcellular location">
    <subcellularLocation>
        <location evidence="1">Membrane</location>
        <topology evidence="1">Multi-pass membrane protein</topology>
    </subcellularLocation>
</comment>
<feature type="transmembrane region" description="Helical" evidence="13">
    <location>
        <begin position="218"/>
        <end position="240"/>
    </location>
</feature>
<keyword evidence="8" id="KW-0350">Heme biosynthesis</keyword>
<keyword evidence="15" id="KW-1185">Reference proteome</keyword>
<feature type="transmembrane region" description="Helical" evidence="13">
    <location>
        <begin position="108"/>
        <end position="127"/>
    </location>
</feature>
<reference evidence="14 15" key="1">
    <citation type="submission" date="2021-05" db="EMBL/GenBank/DDBJ databases">
        <title>Kineosporia and Streptomyces sp. nov. two new marine actinobacteria isolated from Coral.</title>
        <authorList>
            <person name="Buangrab K."/>
            <person name="Sutthacheep M."/>
            <person name="Yeemin T."/>
            <person name="Harunari E."/>
            <person name="Igarashi Y."/>
            <person name="Kanchanasin P."/>
            <person name="Tanasupawat S."/>
            <person name="Phongsopitanun W."/>
        </authorList>
    </citation>
    <scope>NUCLEOTIDE SEQUENCE [LARGE SCALE GENOMIC DNA]</scope>
    <source>
        <strain evidence="14 15">J2-2</strain>
    </source>
</reference>
<protein>
    <submittedName>
        <fullName evidence="14">COX15/CtaA family protein</fullName>
    </submittedName>
</protein>